<evidence type="ECO:0000256" key="6">
    <source>
        <dbReference type="ARBA" id="ARBA00023242"/>
    </source>
</evidence>
<keyword evidence="5" id="KW-0862">Zinc</keyword>
<dbReference type="FunFam" id="3.30.160.60:FF:000736">
    <property type="entry name" value="Zinc finger protein 423"/>
    <property type="match status" value="1"/>
</dbReference>
<feature type="compositionally biased region" description="Polar residues" evidence="8">
    <location>
        <begin position="206"/>
        <end position="215"/>
    </location>
</feature>
<dbReference type="GO" id="GO:0005634">
    <property type="term" value="C:nucleus"/>
    <property type="evidence" value="ECO:0007669"/>
    <property type="project" value="UniProtKB-SubCell"/>
</dbReference>
<dbReference type="SMART" id="SM00355">
    <property type="entry name" value="ZnF_C2H2"/>
    <property type="match status" value="3"/>
</dbReference>
<feature type="region of interest" description="Disordered" evidence="8">
    <location>
        <begin position="197"/>
        <end position="247"/>
    </location>
</feature>
<gene>
    <name evidence="10" type="ORF">JTE90_026507</name>
</gene>
<comment type="caution">
    <text evidence="10">The sequence shown here is derived from an EMBL/GenBank/DDBJ whole genome shotgun (WGS) entry which is preliminary data.</text>
</comment>
<keyword evidence="6" id="KW-0539">Nucleus</keyword>
<dbReference type="PROSITE" id="PS00028">
    <property type="entry name" value="ZINC_FINGER_C2H2_1"/>
    <property type="match status" value="3"/>
</dbReference>
<dbReference type="GO" id="GO:0000981">
    <property type="term" value="F:DNA-binding transcription factor activity, RNA polymerase II-specific"/>
    <property type="evidence" value="ECO:0007669"/>
    <property type="project" value="TreeGrafter"/>
</dbReference>
<dbReference type="PANTHER" id="PTHR23235">
    <property type="entry name" value="KRUEPPEL-LIKE TRANSCRIPTION FACTOR"/>
    <property type="match status" value="1"/>
</dbReference>
<evidence type="ECO:0000256" key="1">
    <source>
        <dbReference type="ARBA" id="ARBA00004123"/>
    </source>
</evidence>
<protein>
    <recommendedName>
        <fullName evidence="9">C2H2-type domain-containing protein</fullName>
    </recommendedName>
</protein>
<dbReference type="GO" id="GO:0000978">
    <property type="term" value="F:RNA polymerase II cis-regulatory region sequence-specific DNA binding"/>
    <property type="evidence" value="ECO:0007669"/>
    <property type="project" value="TreeGrafter"/>
</dbReference>
<feature type="domain" description="C2H2-type" evidence="9">
    <location>
        <begin position="287"/>
        <end position="316"/>
    </location>
</feature>
<keyword evidence="2" id="KW-0479">Metal-binding</keyword>
<evidence type="ECO:0000256" key="7">
    <source>
        <dbReference type="PROSITE-ProRule" id="PRU00042"/>
    </source>
</evidence>
<dbReference type="AlphaFoldDB" id="A0AAV6VQ40"/>
<keyword evidence="3" id="KW-0677">Repeat</keyword>
<dbReference type="Gene3D" id="3.30.160.60">
    <property type="entry name" value="Classic Zinc Finger"/>
    <property type="match status" value="3"/>
</dbReference>
<dbReference type="PROSITE" id="PS50157">
    <property type="entry name" value="ZINC_FINGER_C2H2_2"/>
    <property type="match status" value="3"/>
</dbReference>
<dbReference type="Pfam" id="PF00096">
    <property type="entry name" value="zf-C2H2"/>
    <property type="match status" value="3"/>
</dbReference>
<feature type="domain" description="C2H2-type" evidence="9">
    <location>
        <begin position="317"/>
        <end position="344"/>
    </location>
</feature>
<evidence type="ECO:0000256" key="5">
    <source>
        <dbReference type="ARBA" id="ARBA00022833"/>
    </source>
</evidence>
<dbReference type="PANTHER" id="PTHR23235:SF166">
    <property type="entry name" value="DENDRITIC ARBOR REDUCTION PROTEIN 1"/>
    <property type="match status" value="1"/>
</dbReference>
<dbReference type="FunFam" id="3.30.160.60:FF:000018">
    <property type="entry name" value="Krueppel-like factor 15"/>
    <property type="match status" value="1"/>
</dbReference>
<keyword evidence="4 7" id="KW-0863">Zinc-finger</keyword>
<name>A0AAV6VQ40_9ARAC</name>
<evidence type="ECO:0000256" key="4">
    <source>
        <dbReference type="ARBA" id="ARBA00022771"/>
    </source>
</evidence>
<evidence type="ECO:0000313" key="10">
    <source>
        <dbReference type="EMBL" id="KAG8198610.1"/>
    </source>
</evidence>
<dbReference type="EMBL" id="JAFNEN010000038">
    <property type="protein sequence ID" value="KAG8198610.1"/>
    <property type="molecule type" value="Genomic_DNA"/>
</dbReference>
<dbReference type="InterPro" id="IPR013087">
    <property type="entry name" value="Znf_C2H2_type"/>
</dbReference>
<reference evidence="10 11" key="1">
    <citation type="journal article" date="2022" name="Nat. Ecol. Evol.">
        <title>A masculinizing supergene underlies an exaggerated male reproductive morph in a spider.</title>
        <authorList>
            <person name="Hendrickx F."/>
            <person name="De Corte Z."/>
            <person name="Sonet G."/>
            <person name="Van Belleghem S.M."/>
            <person name="Kostlbacher S."/>
            <person name="Vangestel C."/>
        </authorList>
    </citation>
    <scope>NUCLEOTIDE SEQUENCE [LARGE SCALE GENOMIC DNA]</scope>
    <source>
        <strain evidence="10">W744_W776</strain>
    </source>
</reference>
<dbReference type="InterPro" id="IPR036236">
    <property type="entry name" value="Znf_C2H2_sf"/>
</dbReference>
<feature type="compositionally biased region" description="Pro residues" evidence="8">
    <location>
        <begin position="217"/>
        <end position="227"/>
    </location>
</feature>
<evidence type="ECO:0000256" key="2">
    <source>
        <dbReference type="ARBA" id="ARBA00022723"/>
    </source>
</evidence>
<comment type="subcellular location">
    <subcellularLocation>
        <location evidence="1">Nucleus</location>
    </subcellularLocation>
</comment>
<evidence type="ECO:0000256" key="8">
    <source>
        <dbReference type="SAM" id="MobiDB-lite"/>
    </source>
</evidence>
<evidence type="ECO:0000259" key="9">
    <source>
        <dbReference type="PROSITE" id="PS50157"/>
    </source>
</evidence>
<organism evidence="10 11">
    <name type="scientific">Oedothorax gibbosus</name>
    <dbReference type="NCBI Taxonomy" id="931172"/>
    <lineage>
        <taxon>Eukaryota</taxon>
        <taxon>Metazoa</taxon>
        <taxon>Ecdysozoa</taxon>
        <taxon>Arthropoda</taxon>
        <taxon>Chelicerata</taxon>
        <taxon>Arachnida</taxon>
        <taxon>Araneae</taxon>
        <taxon>Araneomorphae</taxon>
        <taxon>Entelegynae</taxon>
        <taxon>Araneoidea</taxon>
        <taxon>Linyphiidae</taxon>
        <taxon>Erigoninae</taxon>
        <taxon>Oedothorax</taxon>
    </lineage>
</organism>
<dbReference type="GO" id="GO:0008270">
    <property type="term" value="F:zinc ion binding"/>
    <property type="evidence" value="ECO:0007669"/>
    <property type="project" value="UniProtKB-KW"/>
</dbReference>
<feature type="domain" description="C2H2-type" evidence="9">
    <location>
        <begin position="257"/>
        <end position="286"/>
    </location>
</feature>
<evidence type="ECO:0000256" key="3">
    <source>
        <dbReference type="ARBA" id="ARBA00022737"/>
    </source>
</evidence>
<sequence length="347" mass="38978">MFITQSRINCGSHDGIINGGMNNYGQSGPYGNSGYYISQPSPGQSMYGYPDTSCKMASDMGQNFNRSVYQNELRFGYPSSNVDYGANYNAGAGYNNHCSTDTRMSYSNGDSSVPSANYSGANSTYSQGNSHFNNIYVPQSAKPNCSPDGFVKPFGDHYANSRPKGYQDPVSVKSERNHCSYSGNCCTNGSSYSEPQTGKEDCLRYNQESSSSSYQPLTPPPSEPNTSPPLNRKTPPPPYPAKYNRRNNPELEKRRTHFCNFAGCNKVYTKSSHLKAHQRIHTGEKPYKCQWNECDWRFARSDELTRHTRKHTGDKPFRCRVCERAFARSDHLALHMKRHQPKLKAQS</sequence>
<dbReference type="SUPFAM" id="SSF57667">
    <property type="entry name" value="beta-beta-alpha zinc fingers"/>
    <property type="match status" value="1"/>
</dbReference>
<proteinExistence type="predicted"/>
<dbReference type="FunFam" id="3.30.160.60:FF:000021">
    <property type="entry name" value="Basic krueppel-like factor 3"/>
    <property type="match status" value="1"/>
</dbReference>
<dbReference type="Proteomes" id="UP000827092">
    <property type="component" value="Unassembled WGS sequence"/>
</dbReference>
<evidence type="ECO:0000313" key="11">
    <source>
        <dbReference type="Proteomes" id="UP000827092"/>
    </source>
</evidence>
<keyword evidence="11" id="KW-1185">Reference proteome</keyword>
<accession>A0AAV6VQ40</accession>